<keyword evidence="3" id="KW-0812">Transmembrane</keyword>
<dbReference type="Pfam" id="PF13365">
    <property type="entry name" value="Trypsin_2"/>
    <property type="match status" value="1"/>
</dbReference>
<dbReference type="Proteomes" id="UP000281261">
    <property type="component" value="Unassembled WGS sequence"/>
</dbReference>
<keyword evidence="2" id="KW-0378">Hydrolase</keyword>
<comment type="caution">
    <text evidence="5">The sequence shown here is derived from an EMBL/GenBank/DDBJ whole genome shotgun (WGS) entry which is preliminary data.</text>
</comment>
<gene>
    <name evidence="5" type="ORF">DRH29_01860</name>
</gene>
<dbReference type="InterPro" id="IPR001940">
    <property type="entry name" value="Peptidase_S1C"/>
</dbReference>
<dbReference type="Gene3D" id="2.30.42.10">
    <property type="match status" value="1"/>
</dbReference>
<proteinExistence type="predicted"/>
<evidence type="ECO:0000256" key="1">
    <source>
        <dbReference type="ARBA" id="ARBA00022670"/>
    </source>
</evidence>
<dbReference type="GO" id="GO:0006508">
    <property type="term" value="P:proteolysis"/>
    <property type="evidence" value="ECO:0007669"/>
    <property type="project" value="UniProtKB-KW"/>
</dbReference>
<feature type="transmembrane region" description="Helical" evidence="3">
    <location>
        <begin position="12"/>
        <end position="32"/>
    </location>
</feature>
<evidence type="ECO:0000256" key="3">
    <source>
        <dbReference type="SAM" id="Phobius"/>
    </source>
</evidence>
<keyword evidence="3" id="KW-0472">Membrane</keyword>
<dbReference type="PRINTS" id="PR00834">
    <property type="entry name" value="PROTEASES2C"/>
</dbReference>
<evidence type="ECO:0000313" key="6">
    <source>
        <dbReference type="Proteomes" id="UP000281261"/>
    </source>
</evidence>
<dbReference type="PANTHER" id="PTHR43343">
    <property type="entry name" value="PEPTIDASE S12"/>
    <property type="match status" value="1"/>
</dbReference>
<dbReference type="Gene3D" id="2.40.10.120">
    <property type="match status" value="1"/>
</dbReference>
<dbReference type="Pfam" id="PF13180">
    <property type="entry name" value="PDZ_2"/>
    <property type="match status" value="1"/>
</dbReference>
<dbReference type="InterPro" id="IPR001478">
    <property type="entry name" value="PDZ"/>
</dbReference>
<dbReference type="SUPFAM" id="SSF50156">
    <property type="entry name" value="PDZ domain-like"/>
    <property type="match status" value="1"/>
</dbReference>
<evidence type="ECO:0000259" key="4">
    <source>
        <dbReference type="PROSITE" id="PS50106"/>
    </source>
</evidence>
<feature type="domain" description="PDZ" evidence="4">
    <location>
        <begin position="304"/>
        <end position="329"/>
    </location>
</feature>
<accession>A0A420ZD43</accession>
<dbReference type="SMART" id="SM00228">
    <property type="entry name" value="PDZ"/>
    <property type="match status" value="1"/>
</dbReference>
<dbReference type="InterPro" id="IPR009003">
    <property type="entry name" value="Peptidase_S1_PA"/>
</dbReference>
<dbReference type="PANTHER" id="PTHR43343:SF3">
    <property type="entry name" value="PROTEASE DO-LIKE 8, CHLOROPLASTIC"/>
    <property type="match status" value="1"/>
</dbReference>
<dbReference type="InterPro" id="IPR036034">
    <property type="entry name" value="PDZ_sf"/>
</dbReference>
<dbReference type="EMBL" id="QMNG01000004">
    <property type="protein sequence ID" value="RLC37454.1"/>
    <property type="molecule type" value="Genomic_DNA"/>
</dbReference>
<organism evidence="5 6">
    <name type="scientific">candidate division Kazan bacterium</name>
    <dbReference type="NCBI Taxonomy" id="2202143"/>
    <lineage>
        <taxon>Bacteria</taxon>
        <taxon>Bacteria division Kazan-3B-28</taxon>
    </lineage>
</organism>
<evidence type="ECO:0000256" key="2">
    <source>
        <dbReference type="ARBA" id="ARBA00022801"/>
    </source>
</evidence>
<dbReference type="AlphaFoldDB" id="A0A420ZD43"/>
<reference evidence="5 6" key="1">
    <citation type="submission" date="2018-06" db="EMBL/GenBank/DDBJ databases">
        <title>Extensive metabolic versatility and redundancy in microbially diverse, dynamic hydrothermal sediments.</title>
        <authorList>
            <person name="Dombrowski N."/>
            <person name="Teske A."/>
            <person name="Baker B.J."/>
        </authorList>
    </citation>
    <scope>NUCLEOTIDE SEQUENCE [LARGE SCALE GENOMIC DNA]</scope>
    <source>
        <strain evidence="5">B79_G16</strain>
    </source>
</reference>
<dbReference type="SUPFAM" id="SSF50494">
    <property type="entry name" value="Trypsin-like serine proteases"/>
    <property type="match status" value="1"/>
</dbReference>
<keyword evidence="3" id="KW-1133">Transmembrane helix</keyword>
<dbReference type="InterPro" id="IPR051201">
    <property type="entry name" value="Chloro_Bact_Ser_Proteases"/>
</dbReference>
<evidence type="ECO:0000313" key="5">
    <source>
        <dbReference type="EMBL" id="RLC37454.1"/>
    </source>
</evidence>
<keyword evidence="1" id="KW-0645">Protease</keyword>
<name>A0A420ZD43_UNCK3</name>
<sequence length="368" mass="39059">MGNVNFKQWSVVIVVALIAGVLSGWGTVWYLSSEKPETVFNRTESVTLNEDSAIIHAVEKVLPSVVSIISSENVRNIFGGVFEQRGAGTGFVISSNGLIATNKHVVESDRADYRVITYNGDSFDAEIVAKDPLADLAILKIKAKDLPVVELGNSDEVVLGQRVIAIGNALGEYQNSVTTGIISGIGRTITAINQAGQQERLEDVIQTDAAINPGNSGGPLVNLAGQVVGINTAIDNQGRLVGFAIPINSVQSAIESVLKSGEITRPRLGIRYIPITKEFAALNNMDIVQGALVARGETEAELAVQPGGPADLAGIKEGDIIISIGGEEITEARSLIAILQNFKPGDSVQVKFIREGKERQVTVRLGKL</sequence>
<dbReference type="PROSITE" id="PS50106">
    <property type="entry name" value="PDZ"/>
    <property type="match status" value="1"/>
</dbReference>
<dbReference type="GO" id="GO:0004252">
    <property type="term" value="F:serine-type endopeptidase activity"/>
    <property type="evidence" value="ECO:0007669"/>
    <property type="project" value="InterPro"/>
</dbReference>
<protein>
    <recommendedName>
        <fullName evidence="4">PDZ domain-containing protein</fullName>
    </recommendedName>
</protein>